<dbReference type="RefSeq" id="WP_128558805.1">
    <property type="nucleotide sequence ID" value="NZ_QUAK01000194.1"/>
</dbReference>
<keyword evidence="2" id="KW-1185">Reference proteome</keyword>
<gene>
    <name evidence="1" type="ORF">DY218_27470</name>
</gene>
<protein>
    <submittedName>
        <fullName evidence="1">Uncharacterized protein</fullName>
    </submittedName>
</protein>
<organism evidence="1 2">
    <name type="scientific">Streptomyces triticagri</name>
    <dbReference type="NCBI Taxonomy" id="2293568"/>
    <lineage>
        <taxon>Bacteria</taxon>
        <taxon>Bacillati</taxon>
        <taxon>Actinomycetota</taxon>
        <taxon>Actinomycetes</taxon>
        <taxon>Kitasatosporales</taxon>
        <taxon>Streptomycetaceae</taxon>
        <taxon>Streptomyces</taxon>
    </lineage>
</organism>
<comment type="caution">
    <text evidence="1">The sequence shown here is derived from an EMBL/GenBank/DDBJ whole genome shotgun (WGS) entry which is preliminary data.</text>
</comment>
<sequence>MTNVAPPDQVLDALQQLIEARTEWDEAPEVYFLYQEWLKVTAKPLPIPTFVWATHPHPPTVLRNIAHTLALAGPPPHADTLIGAAFRVEAFAINSDSTSPRVQEAVRRHQAGGSVPRFEHIPGRVEQRFIQGVDLAGRTYVVSGDRLPDDSMARPRRDCVEPDGADLLTGNVPDALADFLRCATAPGANGART</sequence>
<dbReference type="AlphaFoldDB" id="A0A372LZ57"/>
<proteinExistence type="predicted"/>
<evidence type="ECO:0000313" key="1">
    <source>
        <dbReference type="EMBL" id="RFU83650.1"/>
    </source>
</evidence>
<dbReference type="EMBL" id="QUAK01000194">
    <property type="protein sequence ID" value="RFU83650.1"/>
    <property type="molecule type" value="Genomic_DNA"/>
</dbReference>
<evidence type="ECO:0000313" key="2">
    <source>
        <dbReference type="Proteomes" id="UP000263094"/>
    </source>
</evidence>
<accession>A0A372LZ57</accession>
<dbReference type="OrthoDB" id="4179062at2"/>
<name>A0A372LZ57_9ACTN</name>
<dbReference type="Proteomes" id="UP000263094">
    <property type="component" value="Unassembled WGS sequence"/>
</dbReference>
<reference evidence="1 2" key="1">
    <citation type="submission" date="2018-08" db="EMBL/GenBank/DDBJ databases">
        <title>Isolation, diversity and antifungal activity of Actinobacteria from wheat.</title>
        <authorList>
            <person name="Han C."/>
        </authorList>
    </citation>
    <scope>NUCLEOTIDE SEQUENCE [LARGE SCALE GENOMIC DNA]</scope>
    <source>
        <strain evidence="1 2">NEAU-YY421</strain>
    </source>
</reference>